<feature type="compositionally biased region" description="Acidic residues" evidence="1">
    <location>
        <begin position="641"/>
        <end position="650"/>
    </location>
</feature>
<gene>
    <name evidence="3" type="ORF">LOC62_05G007294</name>
</gene>
<dbReference type="InterPro" id="IPR036047">
    <property type="entry name" value="F-box-like_dom_sf"/>
</dbReference>
<dbReference type="GeneID" id="87810467"/>
<accession>A0AAF1BJR4</accession>
<feature type="domain" description="F-box" evidence="2">
    <location>
        <begin position="375"/>
        <end position="415"/>
    </location>
</feature>
<sequence>MQSEQTTAVGSADALHPRLPAELLSLVITHLDTQSRARLLRVNSALHALAVKATYSRLRLFSHPRDTKQQPLPLQGRNAPSYAAHVVFVDVPAHPLKGCCWPIDGCTSKQEDALLARGLLGTLPNLRTLRLHLGQGRLEGLLHDDMDAFPCPAVSSLRPRTLVVRGAVFRADEESFLAEPESTLSDGLVSSLEHLVCVVSAGTDGDGYSIQSGIVRLIGAQMTSATFVFFTPDRHARVLPASDDVVDEVEWWLEAVAGEIGSHAPLDNCRLTFVNAGAVGALDGGDEDAGAGTVGVSGAKQRSLESYFREEVAKRCREIGLDDRTIARRQESIRFITMDEYLVEPESLDVFDADELSEPAAFATTDTLGALIPPLPNEILAHVIGFLDTQSRARLLQVNSAFYALALVPTYTHLRLFDHAIGDRAPLPLQGRAAVHATHVRLIDTCPHPTSACALPLGYNYDSEHFLTYGLLGCALPHLRSLRLRLLTTEWYDNLLHRTFLGALCPALANLRPTTLVIRDATLLADEESLLADPAGTMPQQLIDAVEHLVVVLSDRCDESDVEGGSDAGEATMETDSPLIGQRMAAATFVLMTDSRGERFRSPISLVRLWLSSFVQRISANRFSKIRLTLVNTEAAREEPAAEGEPEPEPDGTAVDDSHESWFRKELARHCRTVGMDDAVVARRQELVRFISMDEFLAEPGVLDVFEVDELDGWWGTGL</sequence>
<feature type="region of interest" description="Disordered" evidence="1">
    <location>
        <begin position="637"/>
        <end position="657"/>
    </location>
</feature>
<evidence type="ECO:0000256" key="1">
    <source>
        <dbReference type="SAM" id="MobiDB-lite"/>
    </source>
</evidence>
<dbReference type="SMART" id="SM00256">
    <property type="entry name" value="FBOX"/>
    <property type="match status" value="2"/>
</dbReference>
<evidence type="ECO:0000313" key="3">
    <source>
        <dbReference type="EMBL" id="WOO83771.1"/>
    </source>
</evidence>
<dbReference type="RefSeq" id="XP_062629797.1">
    <property type="nucleotide sequence ID" value="XM_062773813.1"/>
</dbReference>
<dbReference type="CDD" id="cd09917">
    <property type="entry name" value="F-box_SF"/>
    <property type="match status" value="1"/>
</dbReference>
<protein>
    <recommendedName>
        <fullName evidence="2">F-box domain-containing protein</fullName>
    </recommendedName>
</protein>
<evidence type="ECO:0000313" key="4">
    <source>
        <dbReference type="Proteomes" id="UP000827549"/>
    </source>
</evidence>
<feature type="domain" description="F-box" evidence="2">
    <location>
        <begin position="19"/>
        <end position="59"/>
    </location>
</feature>
<name>A0AAF1BJR4_9TREE</name>
<keyword evidence="4" id="KW-1185">Reference proteome</keyword>
<dbReference type="Pfam" id="PF12937">
    <property type="entry name" value="F-box-like"/>
    <property type="match status" value="1"/>
</dbReference>
<proteinExistence type="predicted"/>
<dbReference type="AlphaFoldDB" id="A0AAF1BJR4"/>
<dbReference type="SUPFAM" id="SSF81383">
    <property type="entry name" value="F-box domain"/>
    <property type="match status" value="2"/>
</dbReference>
<dbReference type="InterPro" id="IPR001810">
    <property type="entry name" value="F-box_dom"/>
</dbReference>
<dbReference type="EMBL" id="CP086718">
    <property type="protein sequence ID" value="WOO83771.1"/>
    <property type="molecule type" value="Genomic_DNA"/>
</dbReference>
<evidence type="ECO:0000259" key="2">
    <source>
        <dbReference type="SMART" id="SM00256"/>
    </source>
</evidence>
<reference evidence="3" key="1">
    <citation type="submission" date="2023-10" db="EMBL/GenBank/DDBJ databases">
        <authorList>
            <person name="Noh H."/>
        </authorList>
    </citation>
    <scope>NUCLEOTIDE SEQUENCE</scope>
    <source>
        <strain evidence="3">DUCC4014</strain>
    </source>
</reference>
<dbReference type="Proteomes" id="UP000827549">
    <property type="component" value="Chromosome 5"/>
</dbReference>
<organism evidence="3 4">
    <name type="scientific">Vanrija pseudolonga</name>
    <dbReference type="NCBI Taxonomy" id="143232"/>
    <lineage>
        <taxon>Eukaryota</taxon>
        <taxon>Fungi</taxon>
        <taxon>Dikarya</taxon>
        <taxon>Basidiomycota</taxon>
        <taxon>Agaricomycotina</taxon>
        <taxon>Tremellomycetes</taxon>
        <taxon>Trichosporonales</taxon>
        <taxon>Trichosporonaceae</taxon>
        <taxon>Vanrija</taxon>
    </lineage>
</organism>